<proteinExistence type="predicted"/>
<sequence length="155" mass="16824">MNAALQHDQIIRDKVHNLKGSLLEVAGLLAQSQMQGMWLQAVANGLKWKDYIESLGGPSYSYMTRLIRVVMAVGEGHYTATQLDEMGISNAIRLLPIIRKGGLTDEILQAALTGSPAILEAELKQDSAPKPIVYLVCSGCGEELECRRCGAKAVK</sequence>
<protein>
    <submittedName>
        <fullName evidence="1">Uncharacterized protein</fullName>
    </submittedName>
</protein>
<dbReference type="EMBL" id="MT142610">
    <property type="protein sequence ID" value="QJA86025.1"/>
    <property type="molecule type" value="Genomic_DNA"/>
</dbReference>
<gene>
    <name evidence="1" type="ORF">MM415B02148_0011</name>
</gene>
<evidence type="ECO:0000313" key="1">
    <source>
        <dbReference type="EMBL" id="QJA86025.1"/>
    </source>
</evidence>
<reference evidence="1" key="1">
    <citation type="submission" date="2020-03" db="EMBL/GenBank/DDBJ databases">
        <title>The deep terrestrial virosphere.</title>
        <authorList>
            <person name="Holmfeldt K."/>
            <person name="Nilsson E."/>
            <person name="Simone D."/>
            <person name="Lopez-Fernandez M."/>
            <person name="Wu X."/>
            <person name="de Brujin I."/>
            <person name="Lundin D."/>
            <person name="Andersson A."/>
            <person name="Bertilsson S."/>
            <person name="Dopson M."/>
        </authorList>
    </citation>
    <scope>NUCLEOTIDE SEQUENCE</scope>
    <source>
        <strain evidence="1">MM415B02148</strain>
    </source>
</reference>
<accession>A0A6M3KXK6</accession>
<dbReference type="AlphaFoldDB" id="A0A6M3KXK6"/>
<organism evidence="1">
    <name type="scientific">viral metagenome</name>
    <dbReference type="NCBI Taxonomy" id="1070528"/>
    <lineage>
        <taxon>unclassified sequences</taxon>
        <taxon>metagenomes</taxon>
        <taxon>organismal metagenomes</taxon>
    </lineage>
</organism>
<name>A0A6M3KXK6_9ZZZZ</name>